<sequence length="300" mass="32987">MTRTIVAHAITLIYVGCIECAVHRERGRRRRAGQKQSQACNKNSRCHLRNSSIVHCHPHIATQSGLCMAIRQFAKKGTSSCAIAPRGITLTHDREGGAMTQRLDSSRPDVTVLLDALGRGEPAAHDELFTLVYDELKRIARAHLRRSGGGMTVNPTALLHEAWIRFARSDGAALEGSAHFYNVIAQAMRQTLIDLAKKHATVRHGGDLVRTELTDRIEQPDKPLDELLALDEALGKLRDCDADLAELVEWHSFAGLALNEIARVRGVNTRTVKRHWAIARAFLGDAMRGDPTAVTAPPIA</sequence>
<dbReference type="KEGG" id="xbc:ELE36_17185"/>
<name>A0A411HN88_9GAMM</name>
<dbReference type="Gene3D" id="1.10.10.10">
    <property type="entry name" value="Winged helix-like DNA-binding domain superfamily/Winged helix DNA-binding domain"/>
    <property type="match status" value="1"/>
</dbReference>
<evidence type="ECO:0000313" key="2">
    <source>
        <dbReference type="EMBL" id="QBB71955.1"/>
    </source>
</evidence>
<organism evidence="2 3">
    <name type="scientific">Pseudolysobacter antarcticus</name>
    <dbReference type="NCBI Taxonomy" id="2511995"/>
    <lineage>
        <taxon>Bacteria</taxon>
        <taxon>Pseudomonadati</taxon>
        <taxon>Pseudomonadota</taxon>
        <taxon>Gammaproteobacteria</taxon>
        <taxon>Lysobacterales</taxon>
        <taxon>Rhodanobacteraceae</taxon>
        <taxon>Pseudolysobacter</taxon>
    </lineage>
</organism>
<dbReference type="OrthoDB" id="128473at2"/>
<dbReference type="AlphaFoldDB" id="A0A411HN88"/>
<dbReference type="InterPro" id="IPR013324">
    <property type="entry name" value="RNA_pol_sigma_r3/r4-like"/>
</dbReference>
<dbReference type="NCBIfam" id="TIGR02999">
    <property type="entry name" value="Sig-70_X6"/>
    <property type="match status" value="1"/>
</dbReference>
<dbReference type="Pfam" id="PF07638">
    <property type="entry name" value="Sigma70_ECF"/>
    <property type="match status" value="1"/>
</dbReference>
<dbReference type="EMBL" id="CP035704">
    <property type="protein sequence ID" value="QBB71955.1"/>
    <property type="molecule type" value="Genomic_DNA"/>
</dbReference>
<accession>A0A411HN88</accession>
<keyword evidence="3" id="KW-1185">Reference proteome</keyword>
<dbReference type="InterPro" id="IPR036388">
    <property type="entry name" value="WH-like_DNA-bd_sf"/>
</dbReference>
<gene>
    <name evidence="2" type="ORF">ELE36_17185</name>
</gene>
<dbReference type="SUPFAM" id="SSF88659">
    <property type="entry name" value="Sigma3 and sigma4 domains of RNA polymerase sigma factors"/>
    <property type="match status" value="1"/>
</dbReference>
<protein>
    <recommendedName>
        <fullName evidence="1">RNA polymerase sigma-70 ECF-like HTH domain-containing protein</fullName>
    </recommendedName>
</protein>
<evidence type="ECO:0000313" key="3">
    <source>
        <dbReference type="Proteomes" id="UP000291562"/>
    </source>
</evidence>
<reference evidence="2 3" key="1">
    <citation type="submission" date="2019-01" db="EMBL/GenBank/DDBJ databases">
        <title>Pseudolysobacter antarctica gen. nov., sp. nov., isolated from Fildes Peninsula, Antarctica.</title>
        <authorList>
            <person name="Wei Z."/>
            <person name="Peng F."/>
        </authorList>
    </citation>
    <scope>NUCLEOTIDE SEQUENCE [LARGE SCALE GENOMIC DNA]</scope>
    <source>
        <strain evidence="2 3">AQ6-296</strain>
    </source>
</reference>
<dbReference type="InterPro" id="IPR053812">
    <property type="entry name" value="HTH_Sigma70_ECF-like"/>
</dbReference>
<evidence type="ECO:0000259" key="1">
    <source>
        <dbReference type="Pfam" id="PF07638"/>
    </source>
</evidence>
<feature type="domain" description="RNA polymerase sigma-70 ECF-like HTH" evidence="1">
    <location>
        <begin position="109"/>
        <end position="288"/>
    </location>
</feature>
<proteinExistence type="predicted"/>
<dbReference type="Proteomes" id="UP000291562">
    <property type="component" value="Chromosome"/>
</dbReference>
<dbReference type="InterPro" id="IPR011517">
    <property type="entry name" value="RNA_pol_sigma70_ECF-like"/>
</dbReference>